<feature type="domain" description="DUF4922" evidence="1">
    <location>
        <begin position="12"/>
        <end position="156"/>
    </location>
</feature>
<accession>A0A425Y097</accession>
<protein>
    <submittedName>
        <fullName evidence="3">DUF4922 domain-containing protein</fullName>
    </submittedName>
</protein>
<dbReference type="Proteomes" id="UP000285794">
    <property type="component" value="Unassembled WGS sequence"/>
</dbReference>
<evidence type="ECO:0000259" key="2">
    <source>
        <dbReference type="Pfam" id="PF26216"/>
    </source>
</evidence>
<reference evidence="3 4" key="1">
    <citation type="submission" date="2018-07" db="EMBL/GenBank/DDBJ databases">
        <title>Draft genome sequence of Ancylomarina sp. M1P.</title>
        <authorList>
            <person name="Yadav S."/>
            <person name="Villanueva L."/>
            <person name="Damste J.S.S."/>
        </authorList>
    </citation>
    <scope>NUCLEOTIDE SEQUENCE [LARGE SCALE GENOMIC DNA]</scope>
    <source>
        <strain evidence="3 4">M1P</strain>
    </source>
</reference>
<keyword evidence="4" id="KW-1185">Reference proteome</keyword>
<dbReference type="InterPro" id="IPR043171">
    <property type="entry name" value="Ap4A_phos1/2-like"/>
</dbReference>
<evidence type="ECO:0000259" key="1">
    <source>
        <dbReference type="Pfam" id="PF16269"/>
    </source>
</evidence>
<sequence length="320" mass="37393">MQKINKENLQTFITEQKENWALAKTNYKGLEKVEEKEFQFEGFKIKVQYNPERITSTAAKVDKEAIEKRPCFLCEENRPAEQGKMDLDNNYSLLVNPFPILKEHFTITKNDHTDQNFVNHIADLVSLSETMEGYSVFYNGPKSGASAPDHMHFQAGENDFLPIDTEYVDRKKNYGKLVTWNGRFEVYRFNHYLRKMISVEADRAQDIVSASKIFYRYLEKLQSDEKEPMLNAICVFKNNKYRLHIFPRKKHRPSQFFAEGKEQLLISPGAVDMGGVIITPRKEDFDKITKEDIVSIYKQVSLDDLVFDKLCHDFTKLVMI</sequence>
<evidence type="ECO:0000313" key="3">
    <source>
        <dbReference type="EMBL" id="RRG21158.1"/>
    </source>
</evidence>
<dbReference type="Pfam" id="PF26216">
    <property type="entry name" value="GDPGP1_C"/>
    <property type="match status" value="1"/>
</dbReference>
<dbReference type="InterPro" id="IPR046320">
    <property type="entry name" value="DUF4922"/>
</dbReference>
<dbReference type="AlphaFoldDB" id="A0A425Y097"/>
<feature type="domain" description="GDPGP1-like C-terminal" evidence="2">
    <location>
        <begin position="171"/>
        <end position="313"/>
    </location>
</feature>
<dbReference type="Gene3D" id="3.30.428.70">
    <property type="match status" value="1"/>
</dbReference>
<gene>
    <name evidence="3" type="ORF">DWB61_10470</name>
</gene>
<name>A0A425Y097_9BACT</name>
<dbReference type="RefSeq" id="WP_125030850.1">
    <property type="nucleotide sequence ID" value="NZ_JAPXVP010000008.1"/>
</dbReference>
<organism evidence="3 4">
    <name type="scientific">Ancylomarina euxinus</name>
    <dbReference type="NCBI Taxonomy" id="2283627"/>
    <lineage>
        <taxon>Bacteria</taxon>
        <taxon>Pseudomonadati</taxon>
        <taxon>Bacteroidota</taxon>
        <taxon>Bacteroidia</taxon>
        <taxon>Marinilabiliales</taxon>
        <taxon>Marinifilaceae</taxon>
        <taxon>Ancylomarina</taxon>
    </lineage>
</organism>
<dbReference type="InterPro" id="IPR036265">
    <property type="entry name" value="HIT-like_sf"/>
</dbReference>
<dbReference type="EMBL" id="QQWG01000009">
    <property type="protein sequence ID" value="RRG21158.1"/>
    <property type="molecule type" value="Genomic_DNA"/>
</dbReference>
<dbReference type="SUPFAM" id="SSF54197">
    <property type="entry name" value="HIT-like"/>
    <property type="match status" value="1"/>
</dbReference>
<dbReference type="InterPro" id="IPR058865">
    <property type="entry name" value="GDPGP1_C"/>
</dbReference>
<evidence type="ECO:0000313" key="4">
    <source>
        <dbReference type="Proteomes" id="UP000285794"/>
    </source>
</evidence>
<proteinExistence type="predicted"/>
<dbReference type="OrthoDB" id="5494374at2"/>
<comment type="caution">
    <text evidence="3">The sequence shown here is derived from an EMBL/GenBank/DDBJ whole genome shotgun (WGS) entry which is preliminary data.</text>
</comment>
<dbReference type="Pfam" id="PF16269">
    <property type="entry name" value="DUF4922"/>
    <property type="match status" value="1"/>
</dbReference>